<evidence type="ECO:0000259" key="3">
    <source>
        <dbReference type="PROSITE" id="PS51048"/>
    </source>
</evidence>
<evidence type="ECO:0000259" key="4">
    <source>
        <dbReference type="PROSITE" id="PS51203"/>
    </source>
</evidence>
<dbReference type="GO" id="GO:0051087">
    <property type="term" value="F:protein-folding chaperone binding"/>
    <property type="evidence" value="ECO:0007669"/>
    <property type="project" value="InterPro"/>
</dbReference>
<evidence type="ECO:0000313" key="6">
    <source>
        <dbReference type="Proteomes" id="UP001244011"/>
    </source>
</evidence>
<gene>
    <name evidence="5" type="ORF">QBC33DRAFT_542579</name>
</gene>
<dbReference type="InterPro" id="IPR007052">
    <property type="entry name" value="CS_dom"/>
</dbReference>
<accession>A0AAJ0BZL7</accession>
<proteinExistence type="inferred from homology"/>
<dbReference type="PROSITE" id="PS51048">
    <property type="entry name" value="SGS"/>
    <property type="match status" value="1"/>
</dbReference>
<dbReference type="CDD" id="cd06466">
    <property type="entry name" value="p23_CS_SGT1_like"/>
    <property type="match status" value="1"/>
</dbReference>
<dbReference type="PROSITE" id="PS51203">
    <property type="entry name" value="CS"/>
    <property type="match status" value="1"/>
</dbReference>
<dbReference type="InterPro" id="IPR044563">
    <property type="entry name" value="Sgt1-like"/>
</dbReference>
<dbReference type="InterPro" id="IPR008978">
    <property type="entry name" value="HSP20-like_chaperone"/>
</dbReference>
<feature type="region of interest" description="Disordered" evidence="2">
    <location>
        <begin position="393"/>
        <end position="430"/>
    </location>
</feature>
<dbReference type="SUPFAM" id="SSF48452">
    <property type="entry name" value="TPR-like"/>
    <property type="match status" value="1"/>
</dbReference>
<sequence>MAHFAQRGLELLEKKQYDEAIIVLDKALATSDSPAWLLTRSKVWLQKGKHELALGDAEFAYHAAVARGSDSTRAHMIDAQYRRSVILFAMGRYADADCCARWSQLLSEGRPVAEDDGVAQDVDADGFYAATREQAEEELKVWHQPIDKASLSPAEILSTRGSKDSKMWNRAFVWRCQTLGRLAKLPPNDPARRVTVTKVPPKRKENKHFLEKAPKEIPEVAPKVSPKVAEAEAKIQSPKASEMPVVERGSVSEDQMKLKTDFYQTASSITATLFVKGVNAEALKVDFQEKQVIVGPLPREAAPYVQPGDPESYSTFLLNGTIKPKECRYSVTPRKIELVLQKNLGASWATRGTTWATEQIGRLDEPPTEAAADLQLSQQLPSHIESVEVGTAAAAAANPTEPATAPSYPSSSKRPQNWEALEDSDGEDEAKKDADHFFKSLYAGATPDQRRAMMKSFVESNGTSLSTDWADVGARTVAAVPPEGVEQKKW</sequence>
<evidence type="ECO:0000313" key="5">
    <source>
        <dbReference type="EMBL" id="KAK1766353.1"/>
    </source>
</evidence>
<feature type="compositionally biased region" description="Low complexity" evidence="2">
    <location>
        <begin position="393"/>
        <end position="406"/>
    </location>
</feature>
<dbReference type="Gene3D" id="2.60.40.790">
    <property type="match status" value="1"/>
</dbReference>
<dbReference type="InterPro" id="IPR011990">
    <property type="entry name" value="TPR-like_helical_dom_sf"/>
</dbReference>
<comment type="caution">
    <text evidence="5">The sequence shown here is derived from an EMBL/GenBank/DDBJ whole genome shotgun (WGS) entry which is preliminary data.</text>
</comment>
<name>A0AAJ0BZL7_9PEZI</name>
<dbReference type="GeneID" id="85311474"/>
<dbReference type="Gene3D" id="1.25.40.10">
    <property type="entry name" value="Tetratricopeptide repeat domain"/>
    <property type="match status" value="1"/>
</dbReference>
<dbReference type="InterPro" id="IPR007699">
    <property type="entry name" value="SGS_dom"/>
</dbReference>
<keyword evidence="6" id="KW-1185">Reference proteome</keyword>
<feature type="domain" description="SGS" evidence="3">
    <location>
        <begin position="407"/>
        <end position="490"/>
    </location>
</feature>
<dbReference type="AlphaFoldDB" id="A0AAJ0BZL7"/>
<dbReference type="Proteomes" id="UP001244011">
    <property type="component" value="Unassembled WGS sequence"/>
</dbReference>
<dbReference type="EMBL" id="MU839012">
    <property type="protein sequence ID" value="KAK1766353.1"/>
    <property type="molecule type" value="Genomic_DNA"/>
</dbReference>
<dbReference type="Pfam" id="PF05002">
    <property type="entry name" value="SGS"/>
    <property type="match status" value="1"/>
</dbReference>
<protein>
    <submittedName>
        <fullName evidence="5">SGS-domain-containing protein</fullName>
    </submittedName>
</protein>
<evidence type="ECO:0000256" key="1">
    <source>
        <dbReference type="ARBA" id="ARBA00008509"/>
    </source>
</evidence>
<dbReference type="PANTHER" id="PTHR45862">
    <property type="entry name" value="PROTEIN SGT1 HOMOLOG"/>
    <property type="match status" value="1"/>
</dbReference>
<feature type="domain" description="CS" evidence="4">
    <location>
        <begin position="255"/>
        <end position="359"/>
    </location>
</feature>
<dbReference type="RefSeq" id="XP_060282566.1">
    <property type="nucleotide sequence ID" value="XM_060428287.1"/>
</dbReference>
<comment type="similarity">
    <text evidence="1">Belongs to the SGT1 family.</text>
</comment>
<organism evidence="5 6">
    <name type="scientific">Phialemonium atrogriseum</name>
    <dbReference type="NCBI Taxonomy" id="1093897"/>
    <lineage>
        <taxon>Eukaryota</taxon>
        <taxon>Fungi</taxon>
        <taxon>Dikarya</taxon>
        <taxon>Ascomycota</taxon>
        <taxon>Pezizomycotina</taxon>
        <taxon>Sordariomycetes</taxon>
        <taxon>Sordariomycetidae</taxon>
        <taxon>Cephalothecales</taxon>
        <taxon>Cephalothecaceae</taxon>
        <taxon>Phialemonium</taxon>
    </lineage>
</organism>
<evidence type="ECO:0000256" key="2">
    <source>
        <dbReference type="SAM" id="MobiDB-lite"/>
    </source>
</evidence>
<dbReference type="Pfam" id="PF04969">
    <property type="entry name" value="CS"/>
    <property type="match status" value="1"/>
</dbReference>
<reference evidence="5" key="1">
    <citation type="submission" date="2023-06" db="EMBL/GenBank/DDBJ databases">
        <title>Genome-scale phylogeny and comparative genomics of the fungal order Sordariales.</title>
        <authorList>
            <consortium name="Lawrence Berkeley National Laboratory"/>
            <person name="Hensen N."/>
            <person name="Bonometti L."/>
            <person name="Westerberg I."/>
            <person name="Brannstrom I.O."/>
            <person name="Guillou S."/>
            <person name="Cros-Aarteil S."/>
            <person name="Calhoun S."/>
            <person name="Haridas S."/>
            <person name="Kuo A."/>
            <person name="Mondo S."/>
            <person name="Pangilinan J."/>
            <person name="Riley R."/>
            <person name="Labutti K."/>
            <person name="Andreopoulos B."/>
            <person name="Lipzen A."/>
            <person name="Chen C."/>
            <person name="Yanf M."/>
            <person name="Daum C."/>
            <person name="Ng V."/>
            <person name="Clum A."/>
            <person name="Steindorff A."/>
            <person name="Ohm R."/>
            <person name="Martin F."/>
            <person name="Silar P."/>
            <person name="Natvig D."/>
            <person name="Lalanne C."/>
            <person name="Gautier V."/>
            <person name="Ament-Velasquez S.L."/>
            <person name="Kruys A."/>
            <person name="Hutchinson M.I."/>
            <person name="Powell A.J."/>
            <person name="Barry K."/>
            <person name="Miller A.N."/>
            <person name="Grigoriev I.V."/>
            <person name="Debuchy R."/>
            <person name="Gladieux P."/>
            <person name="Thoren M.H."/>
            <person name="Johannesson H."/>
        </authorList>
    </citation>
    <scope>NUCLEOTIDE SEQUENCE</scope>
    <source>
        <strain evidence="5">8032-3</strain>
    </source>
</reference>
<dbReference type="SUPFAM" id="SSF49764">
    <property type="entry name" value="HSP20-like chaperones"/>
    <property type="match status" value="1"/>
</dbReference>